<name>A0A1I7N3T9_9HYPH</name>
<dbReference type="AlphaFoldDB" id="A0A1I7N3T9"/>
<dbReference type="OrthoDB" id="7933610at2"/>
<reference evidence="2" key="1">
    <citation type="submission" date="2016-10" db="EMBL/GenBank/DDBJ databases">
        <authorList>
            <person name="Varghese N."/>
            <person name="Submissions S."/>
        </authorList>
    </citation>
    <scope>NUCLEOTIDE SEQUENCE [LARGE SCALE GENOMIC DNA]</scope>
    <source>
        <strain evidence="2">DSM 1565</strain>
    </source>
</reference>
<sequence>MAYLLEEQRHDVFRATGQHTYLGNGDVFVPRSLAIRFTTRDEAETKRKKLPHPEGWKVVED</sequence>
<dbReference type="Proteomes" id="UP000199423">
    <property type="component" value="Unassembled WGS sequence"/>
</dbReference>
<dbReference type="RefSeq" id="WP_092865480.1">
    <property type="nucleotide sequence ID" value="NZ_FPCH01000001.1"/>
</dbReference>
<proteinExistence type="predicted"/>
<evidence type="ECO:0000313" key="1">
    <source>
        <dbReference type="EMBL" id="SFV29312.1"/>
    </source>
</evidence>
<protein>
    <submittedName>
        <fullName evidence="1">Uncharacterized protein</fullName>
    </submittedName>
</protein>
<evidence type="ECO:0000313" key="2">
    <source>
        <dbReference type="Proteomes" id="UP000199423"/>
    </source>
</evidence>
<dbReference type="EMBL" id="FPCH01000001">
    <property type="protein sequence ID" value="SFV29312.1"/>
    <property type="molecule type" value="Genomic_DNA"/>
</dbReference>
<organism evidence="1 2">
    <name type="scientific">Hyphomicrobium facile</name>
    <dbReference type="NCBI Taxonomy" id="51670"/>
    <lineage>
        <taxon>Bacteria</taxon>
        <taxon>Pseudomonadati</taxon>
        <taxon>Pseudomonadota</taxon>
        <taxon>Alphaproteobacteria</taxon>
        <taxon>Hyphomicrobiales</taxon>
        <taxon>Hyphomicrobiaceae</taxon>
        <taxon>Hyphomicrobium</taxon>
    </lineage>
</organism>
<keyword evidence="2" id="KW-1185">Reference proteome</keyword>
<gene>
    <name evidence="1" type="ORF">SAMN04488557_1220</name>
</gene>
<accession>A0A1I7N3T9</accession>